<dbReference type="Proteomes" id="UP000177785">
    <property type="component" value="Unassembled WGS sequence"/>
</dbReference>
<reference evidence="1 2" key="1">
    <citation type="journal article" date="2016" name="Nat. Commun.">
        <title>Thousands of microbial genomes shed light on interconnected biogeochemical processes in an aquifer system.</title>
        <authorList>
            <person name="Anantharaman K."/>
            <person name="Brown C.T."/>
            <person name="Hug L.A."/>
            <person name="Sharon I."/>
            <person name="Castelle C.J."/>
            <person name="Probst A.J."/>
            <person name="Thomas B.C."/>
            <person name="Singh A."/>
            <person name="Wilkins M.J."/>
            <person name="Karaoz U."/>
            <person name="Brodie E.L."/>
            <person name="Williams K.H."/>
            <person name="Hubbard S.S."/>
            <person name="Banfield J.F."/>
        </authorList>
    </citation>
    <scope>NUCLEOTIDE SEQUENCE [LARGE SCALE GENOMIC DNA]</scope>
</reference>
<dbReference type="AlphaFoldDB" id="A0A1G2G7R1"/>
<protein>
    <submittedName>
        <fullName evidence="1">Uncharacterized protein</fullName>
    </submittedName>
</protein>
<proteinExistence type="predicted"/>
<sequence>MALVDGISKLFSYLGLSNMGGTAAQTAIERLQKYMAPDREDVMKSLLLLGPQNAILKLLVEMQRNRGFVVIGERRYTETFVINCLQQVESRDRQWVFEILASACEENQEEFFALLEILENDYLQWFRVLQDMLKEKGKKFPVKDFLRKLRPDLIGLNAYAEAHLTAIKASRVVVKAKREERGWKSWLPF</sequence>
<dbReference type="EMBL" id="MHNL01000001">
    <property type="protein sequence ID" value="OGZ46223.1"/>
    <property type="molecule type" value="Genomic_DNA"/>
</dbReference>
<evidence type="ECO:0000313" key="2">
    <source>
        <dbReference type="Proteomes" id="UP000177785"/>
    </source>
</evidence>
<accession>A0A1G2G7R1</accession>
<dbReference type="STRING" id="1802115.A2756_06495"/>
<comment type="caution">
    <text evidence="1">The sequence shown here is derived from an EMBL/GenBank/DDBJ whole genome shotgun (WGS) entry which is preliminary data.</text>
</comment>
<evidence type="ECO:0000313" key="1">
    <source>
        <dbReference type="EMBL" id="OGZ46223.1"/>
    </source>
</evidence>
<organism evidence="1 2">
    <name type="scientific">Candidatus Ryanbacteria bacterium RIFCSPHIGHO2_01_FULL_48_27</name>
    <dbReference type="NCBI Taxonomy" id="1802115"/>
    <lineage>
        <taxon>Bacteria</taxon>
        <taxon>Candidatus Ryaniibacteriota</taxon>
    </lineage>
</organism>
<gene>
    <name evidence="1" type="ORF">A2756_06495</name>
</gene>
<name>A0A1G2G7R1_9BACT</name>